<evidence type="ECO:0007829" key="2">
    <source>
        <dbReference type="PDB" id="8B6U"/>
    </source>
</evidence>
<accession>A0ACD6BAL1</accession>
<feature type="binding site" evidence="2 3">
    <location>
        <position position="438"/>
    </location>
    <ligand>
        <name>Mg(2+)</name>
        <dbReference type="ChEBI" id="CHEBI:18420"/>
    </ligand>
</feature>
<dbReference type="PDB" id="8B6V">
    <property type="method" value="EM"/>
    <property type="resolution" value="3.10 A"/>
    <property type="chains" value="A/C/D/E/F/G/H/I/J/K/L/M/N/O/P/Q/R/S/T/U/V/W=51-504"/>
</dbReference>
<reference evidence="2 3" key="2">
    <citation type="journal article" date="2023" name="Nat. Commun.">
        <title>Structural journey of an insecticidal protein against western corn rootworm.</title>
        <authorList>
            <person name="Marini G."/>
            <person name="Poland B."/>
            <person name="Leininger C."/>
            <person name="Lukoyanova N."/>
            <person name="Spielbauer D."/>
            <person name="Barry J.K."/>
            <person name="Altier D."/>
            <person name="Lum A."/>
            <person name="Scolaro E."/>
            <person name="Ortega C.P."/>
            <person name="Yalpani N."/>
            <person name="Sandahl G."/>
            <person name="Mabry T."/>
            <person name="Klever J."/>
            <person name="Nowatzki T."/>
            <person name="Zhao J.Z."/>
            <person name="Sethi A."/>
            <person name="Kassa A."/>
            <person name="Crane V."/>
            <person name="Lu A.L."/>
            <person name="Nelson M.E."/>
            <person name="Eswar N."/>
            <person name="Topf M."/>
            <person name="Saibil H.R."/>
        </authorList>
    </citation>
    <scope>X-RAY CRYSTALLOGRAPHY (2.13 ANGSTROMS) OF 22-504 IN COMPLEX WITH MG(2+)</scope>
</reference>
<keyword evidence="2 3" id="KW-0479">Metal-binding</keyword>
<proteinExistence type="evidence at protein level"/>
<name>A0ACD6BAL1_9PSED</name>
<accession>A0A4Y8SM08</accession>
<feature type="binding site" evidence="2 3">
    <location>
        <position position="437"/>
    </location>
    <ligand>
        <name>Mg(2+)</name>
        <dbReference type="ChEBI" id="CHEBI:18420"/>
    </ligand>
</feature>
<dbReference type="PDB" id="8B6U">
    <property type="method" value="X-ray"/>
    <property type="resolution" value="2.13 A"/>
    <property type="chains" value="A=22-504"/>
</dbReference>
<protein>
    <submittedName>
        <fullName evidence="1">Uncharacterized protein</fullName>
    </submittedName>
</protein>
<dbReference type="PDB" id="8B6W">
    <property type="method" value="EM"/>
    <property type="resolution" value="2.60 A"/>
    <property type="chains" value="A/C/D/E/F/G/H/I/J/K/L/M/N/O/P/Q/R/S/T/U/V=51-504"/>
</dbReference>
<feature type="binding site" evidence="2 3">
    <location>
        <position position="487"/>
    </location>
    <ligand>
        <name>Mg(2+)</name>
        <dbReference type="ChEBI" id="CHEBI:18420"/>
    </ligand>
</feature>
<organism evidence="1">
    <name type="scientific">Pseudomonas sp. RIT623</name>
    <dbReference type="NCBI Taxonomy" id="2559075"/>
    <lineage>
        <taxon>Bacteria</taxon>
        <taxon>Pseudomonadati</taxon>
        <taxon>Pseudomonadota</taxon>
        <taxon>Gammaproteobacteria</taxon>
        <taxon>Pseudomonadales</taxon>
        <taxon>Pseudomonadaceae</taxon>
        <taxon>Pseudomonas</taxon>
    </lineage>
</organism>
<feature type="binding site" evidence="3 4">
    <location>
        <position position="387"/>
    </location>
    <ligand>
        <name>Mg(2+)</name>
        <dbReference type="ChEBI" id="CHEBI:18420"/>
    </ligand>
</feature>
<feature type="binding site" evidence="2 3">
    <location>
        <position position="488"/>
    </location>
    <ligand>
        <name>Mg(2+)</name>
        <dbReference type="ChEBI" id="CHEBI:18420"/>
    </ligand>
</feature>
<keyword evidence="2 3" id="KW-0002">3D-structure</keyword>
<evidence type="ECO:0007829" key="4">
    <source>
        <dbReference type="PDB" id="8B6W"/>
    </source>
</evidence>
<evidence type="ECO:0007829" key="3">
    <source>
        <dbReference type="PDB" id="8B6V"/>
    </source>
</evidence>
<sequence>MLIPCSLDELFYLPTKHKEITMENIDLPQGLVNFSTQHLQLIRFKAGLNETVLPGVEAIGLGYNPFISYASVNSGAVQLFDWATAKKREVPFKAGYFVPEIVDVQQNDSATYTNVSGNTISEYQRSLATSVAIEGRYNFFSGSLSTDFDSNSLRNAENEFTRIQQSINLWSLRLPSVKSLRELMLPHMRQQLDELNVNDPKAISRYFDRVGSHFLTGIVMGGRAILASSTNKLRVKRDYSVSVVAKASYEGLTGQLSAEAKAKYGESISSFTQYSNTHQEVRGGDGAKAHGVFSGKKEDFQAWVDSVSASPDFVDFVPTIPMQEIWTLCSNEAQAEAMRKHYDDVWAPAQSEKYRVKANYIDQLVVITGGSSTIEPPVGYSKIEYDLNAGAGGDFIYLCYHEQTWQADRPKDAVTDIRIIFNKEPTPPGYTKLPQDLNKGAGGDDVFLCYKTEAYNTDTAINKVTVIGGNNADINAPYGYLKVPGDLNRGAGGNFIYACTFVGK</sequence>
<reference evidence="1" key="1">
    <citation type="submission" date="2019-03" db="EMBL/GenBank/DDBJ databases">
        <title>Isolation and identification of pond bacteria that possess antimicrobial properties.</title>
        <authorList>
            <person name="Wong N.H."/>
            <person name="Steiner K."/>
            <person name="Cavanaugh N.T."/>
            <person name="Parthasarathy A."/>
            <person name="Hudson A.O."/>
        </authorList>
    </citation>
    <scope>NUCLEOTIDE SEQUENCE</scope>
    <source>
        <strain evidence="1">RIT623</strain>
    </source>
</reference>
<dbReference type="EMBL" id="SOZA01000019">
    <property type="protein sequence ID" value="TFF39396.1"/>
    <property type="molecule type" value="Genomic_DNA"/>
</dbReference>
<comment type="caution">
    <text evidence="1">The sequence shown here is derived from an EMBL/GenBank/DDBJ whole genome shotgun (WGS) entry which is preliminary data.</text>
</comment>
<evidence type="ECO:0000313" key="1">
    <source>
        <dbReference type="EMBL" id="TFF39396.1"/>
    </source>
</evidence>
<feature type="binding site" evidence="2 3">
    <location>
        <position position="388"/>
    </location>
    <ligand>
        <name>Mg(2+)</name>
        <dbReference type="ChEBI" id="CHEBI:18420"/>
    </ligand>
</feature>
<gene>
    <name evidence="1" type="ORF">E3U47_14575</name>
</gene>